<dbReference type="EMBL" id="KV921452">
    <property type="protein sequence ID" value="ORE14803.1"/>
    <property type="molecule type" value="Genomic_DNA"/>
</dbReference>
<proteinExistence type="predicted"/>
<accession>A0A1X0RRU8</accession>
<gene>
    <name evidence="1" type="ORF">BCV71DRAFT_238108</name>
</gene>
<dbReference type="AlphaFoldDB" id="A0A1X0RRU8"/>
<dbReference type="Proteomes" id="UP000242381">
    <property type="component" value="Unassembled WGS sequence"/>
</dbReference>
<reference evidence="1 2" key="1">
    <citation type="journal article" date="2016" name="Proc. Natl. Acad. Sci. U.S.A.">
        <title>Lipid metabolic changes in an early divergent fungus govern the establishment of a mutualistic symbiosis with endobacteria.</title>
        <authorList>
            <person name="Lastovetsky O.A."/>
            <person name="Gaspar M.L."/>
            <person name="Mondo S.J."/>
            <person name="LaButti K.M."/>
            <person name="Sandor L."/>
            <person name="Grigoriev I.V."/>
            <person name="Henry S.A."/>
            <person name="Pawlowska T.E."/>
        </authorList>
    </citation>
    <scope>NUCLEOTIDE SEQUENCE [LARGE SCALE GENOMIC DNA]</scope>
    <source>
        <strain evidence="1 2">ATCC 11559</strain>
    </source>
</reference>
<organism evidence="1 2">
    <name type="scientific">Rhizopus microsporus</name>
    <dbReference type="NCBI Taxonomy" id="58291"/>
    <lineage>
        <taxon>Eukaryota</taxon>
        <taxon>Fungi</taxon>
        <taxon>Fungi incertae sedis</taxon>
        <taxon>Mucoromycota</taxon>
        <taxon>Mucoromycotina</taxon>
        <taxon>Mucoromycetes</taxon>
        <taxon>Mucorales</taxon>
        <taxon>Mucorineae</taxon>
        <taxon>Rhizopodaceae</taxon>
        <taxon>Rhizopus</taxon>
    </lineage>
</organism>
<protein>
    <submittedName>
        <fullName evidence="1">Uncharacterized protein</fullName>
    </submittedName>
</protein>
<evidence type="ECO:0000313" key="2">
    <source>
        <dbReference type="Proteomes" id="UP000242381"/>
    </source>
</evidence>
<name>A0A1X0RRU8_RHIZD</name>
<sequence length="186" mass="21123">MNLEFTQEDGRGNIYDESGNEPVEMEIDSEQVSLVLQAAKVFEISRRTAYDWFVDDITGGFPRAHSVHQENEVIAIEQMKAMKMVSFYRSDPDDPAAVATVVQRRGSMKYKVYPSGVTTTVATTITECGELEEQESSEESEEERSRVHMTKTSALAFLKEIMFIEKPYNYEPYIRVLVDLSLESPG</sequence>
<evidence type="ECO:0000313" key="1">
    <source>
        <dbReference type="EMBL" id="ORE14803.1"/>
    </source>
</evidence>